<gene>
    <name evidence="4" type="ORF">FIBRA_00539</name>
</gene>
<dbReference type="STRING" id="599839.J4GI11"/>
<dbReference type="GO" id="GO:0016838">
    <property type="term" value="F:carbon-oxygen lyase activity, acting on phosphates"/>
    <property type="evidence" value="ECO:0007669"/>
    <property type="project" value="InterPro"/>
</dbReference>
<evidence type="ECO:0000313" key="4">
    <source>
        <dbReference type="EMBL" id="CCL98540.1"/>
    </source>
</evidence>
<evidence type="ECO:0008006" key="6">
    <source>
        <dbReference type="Google" id="ProtNLM"/>
    </source>
</evidence>
<dbReference type="InterPro" id="IPR024652">
    <property type="entry name" value="Trichodiene_synth"/>
</dbReference>
<accession>J4GI11</accession>
<feature type="compositionally biased region" description="Basic residues" evidence="3">
    <location>
        <begin position="593"/>
        <end position="605"/>
    </location>
</feature>
<protein>
    <recommendedName>
        <fullName evidence="6">Terpene synthase</fullName>
    </recommendedName>
</protein>
<feature type="compositionally biased region" description="Basic and acidic residues" evidence="3">
    <location>
        <begin position="422"/>
        <end position="448"/>
    </location>
</feature>
<reference evidence="4 5" key="1">
    <citation type="journal article" date="2012" name="Appl. Environ. Microbiol.">
        <title>Short-read sequencing for genomic analysis of the brown rot fungus Fibroporia radiculosa.</title>
        <authorList>
            <person name="Tang J.D."/>
            <person name="Perkins A.D."/>
            <person name="Sonstegard T.S."/>
            <person name="Schroeder S.G."/>
            <person name="Burgess S.C."/>
            <person name="Diehl S.V."/>
        </authorList>
    </citation>
    <scope>NUCLEOTIDE SEQUENCE [LARGE SCALE GENOMIC DNA]</scope>
    <source>
        <strain evidence="4 5">TFFH 294</strain>
    </source>
</reference>
<organism evidence="4 5">
    <name type="scientific">Fibroporia radiculosa</name>
    <dbReference type="NCBI Taxonomy" id="599839"/>
    <lineage>
        <taxon>Eukaryota</taxon>
        <taxon>Fungi</taxon>
        <taxon>Dikarya</taxon>
        <taxon>Basidiomycota</taxon>
        <taxon>Agaricomycotina</taxon>
        <taxon>Agaricomycetes</taxon>
        <taxon>Polyporales</taxon>
        <taxon>Fibroporiaceae</taxon>
        <taxon>Fibroporia</taxon>
    </lineage>
</organism>
<dbReference type="Proteomes" id="UP000006352">
    <property type="component" value="Unassembled WGS sequence"/>
</dbReference>
<dbReference type="AlphaFoldDB" id="J4GI11"/>
<evidence type="ECO:0000256" key="1">
    <source>
        <dbReference type="ARBA" id="ARBA00007946"/>
    </source>
</evidence>
<dbReference type="Gene3D" id="1.10.600.10">
    <property type="entry name" value="Farnesyl Diphosphate Synthase"/>
    <property type="match status" value="1"/>
</dbReference>
<dbReference type="PANTHER" id="PTHR40132:SF1">
    <property type="entry name" value="PRE-MRNA-SPLICING FACTOR 38B"/>
    <property type="match status" value="1"/>
</dbReference>
<dbReference type="PANTHER" id="PTHR40132">
    <property type="entry name" value="PRE-MRNA-SPLICING FACTOR 38B"/>
    <property type="match status" value="1"/>
</dbReference>
<feature type="compositionally biased region" description="Pro residues" evidence="3">
    <location>
        <begin position="703"/>
        <end position="720"/>
    </location>
</feature>
<dbReference type="HOGENOM" id="CLU_340996_0_0_1"/>
<sequence length="832" mass="94589">MSSVMHTSSITTQVAAVHEPVGTIILKDSSIASVCQAVIGRFIDEAQISFPEYTRDLELEARVKEIVHSWGNEQLLRHYVITVPTLAVTAYSHITSMDTKVLITLFTIIILAMDDPAVLDSLSFREFHQKMCMGVVQQEAGMLGELTKVLKQMWDHYSAFSANSIYVSTLRFVNASILEHDAQNEPLRRGALPFVEYKRSMSGTTEAYACFVWEKSKFPDIKEYMQAIPDAMLYVSYVNDILSFYKEELAGETGTYIHERAAICGKSAAETLNDVVDDTLAAIARARTILGEGPARDAFENFAAGRWHWATSPKISSSFEVMSKSSLSTVVSNLVRAQLGTSVSSTVTDEDLDHHVAELILKEAKQKAERYGKDGIRAYLPSGYSESNVPKANKRFLSSIIRSTDDHNKTILRAQALAAQEVRVEREEQERRERRARAEEAVAAERMRRSMGTNRRTDWAHNWDHGDKRDRKRRERSWDSGDEDDYDGERERRSGRRDREHRHRHRPKSGERHQRKDDDRRSRRSRGRDEDKGEIKSRRHRRDRRRSRSRSPDHSRERWSDDDDTQRKRRRERSREHRRDYRPSPSPSAAGPSRRHSRSSGRSSKHPATASDVDGERSNHAGEDASSRPEGGLSREDELRAQLKRKGKAKPREDSTSRRNSRSASPFKLVDGQPDTKVPLQDRTFKSASSSSRAHASAVSTPRTPPPPAASPPPLPPPSVPSKMDKYFESSYDPRLDVAPLPLPQVPSTGLIDDAEYAGWDAMLEIIRQRREDKAEKKVLERWGLDKDKSKKRKKGDDITPALWSEGGSDIMNIEYKKKGSVREWDLGKEGF</sequence>
<feature type="compositionally biased region" description="Basic and acidic residues" evidence="3">
    <location>
        <begin position="573"/>
        <end position="582"/>
    </location>
</feature>
<comment type="similarity">
    <text evidence="1">Belongs to the trichodiene synthase family.</text>
</comment>
<keyword evidence="5" id="KW-1185">Reference proteome</keyword>
<feature type="compositionally biased region" description="Basic and acidic residues" evidence="3">
    <location>
        <begin position="614"/>
        <end position="641"/>
    </location>
</feature>
<dbReference type="GeneID" id="24093451"/>
<feature type="compositionally biased region" description="Low complexity" evidence="3">
    <location>
        <begin position="687"/>
        <end position="702"/>
    </location>
</feature>
<feature type="compositionally biased region" description="Basic and acidic residues" evidence="3">
    <location>
        <begin position="508"/>
        <end position="536"/>
    </location>
</feature>
<feature type="compositionally biased region" description="Basic and acidic residues" evidence="3">
    <location>
        <begin position="550"/>
        <end position="559"/>
    </location>
</feature>
<dbReference type="Pfam" id="PF06330">
    <property type="entry name" value="TRI5"/>
    <property type="match status" value="1"/>
</dbReference>
<evidence type="ECO:0000313" key="5">
    <source>
        <dbReference type="Proteomes" id="UP000006352"/>
    </source>
</evidence>
<dbReference type="InParanoid" id="J4GI11"/>
<evidence type="ECO:0000256" key="3">
    <source>
        <dbReference type="SAM" id="MobiDB-lite"/>
    </source>
</evidence>
<name>J4GI11_9APHY</name>
<feature type="compositionally biased region" description="Basic residues" evidence="3">
    <location>
        <begin position="537"/>
        <end position="549"/>
    </location>
</feature>
<dbReference type="SUPFAM" id="SSF48576">
    <property type="entry name" value="Terpenoid synthases"/>
    <property type="match status" value="1"/>
</dbReference>
<proteinExistence type="inferred from homology"/>
<dbReference type="RefSeq" id="XP_012177823.1">
    <property type="nucleotide sequence ID" value="XM_012322433.1"/>
</dbReference>
<feature type="region of interest" description="Disordered" evidence="3">
    <location>
        <begin position="421"/>
        <end position="729"/>
    </location>
</feature>
<evidence type="ECO:0000256" key="2">
    <source>
        <dbReference type="ARBA" id="ARBA00023239"/>
    </source>
</evidence>
<feature type="compositionally biased region" description="Basic residues" evidence="3">
    <location>
        <begin position="493"/>
        <end position="507"/>
    </location>
</feature>
<dbReference type="EMBL" id="HE796889">
    <property type="protein sequence ID" value="CCL98540.1"/>
    <property type="molecule type" value="Genomic_DNA"/>
</dbReference>
<dbReference type="OrthoDB" id="2431475at2759"/>
<keyword evidence="2" id="KW-0456">Lyase</keyword>
<dbReference type="InterPro" id="IPR008949">
    <property type="entry name" value="Isoprenoid_synthase_dom_sf"/>
</dbReference>
<feature type="compositionally biased region" description="Basic and acidic residues" evidence="3">
    <location>
        <begin position="455"/>
        <end position="469"/>
    </location>
</feature>